<dbReference type="Proteomes" id="UP000308671">
    <property type="component" value="Unassembled WGS sequence"/>
</dbReference>
<dbReference type="InterPro" id="IPR001138">
    <property type="entry name" value="Zn2Cys6_DnaBD"/>
</dbReference>
<gene>
    <name evidence="9" type="ORF">BGAL_0933g00020</name>
</gene>
<evidence type="ECO:0000256" key="1">
    <source>
        <dbReference type="ARBA" id="ARBA00004123"/>
    </source>
</evidence>
<dbReference type="InterPro" id="IPR036864">
    <property type="entry name" value="Zn2-C6_fun-type_DNA-bd_sf"/>
</dbReference>
<dbReference type="Pfam" id="PF01370">
    <property type="entry name" value="Epimerase"/>
    <property type="match status" value="1"/>
</dbReference>
<feature type="domain" description="Zn(2)-C6 fungal-type" evidence="8">
    <location>
        <begin position="371"/>
        <end position="401"/>
    </location>
</feature>
<evidence type="ECO:0000256" key="3">
    <source>
        <dbReference type="ARBA" id="ARBA00023002"/>
    </source>
</evidence>
<dbReference type="FunFam" id="3.40.50.720:FF:000085">
    <property type="entry name" value="Dihydroflavonol reductase"/>
    <property type="match status" value="1"/>
</dbReference>
<evidence type="ECO:0000313" key="9">
    <source>
        <dbReference type="EMBL" id="THV43776.1"/>
    </source>
</evidence>
<dbReference type="CDD" id="cd12148">
    <property type="entry name" value="fungal_TF_MHR"/>
    <property type="match status" value="1"/>
</dbReference>
<sequence>MSKSLVTGGTGFIGLYTVKILLERGHLVHTTVRSLKNSQKLKALLDLQNKYPGQLSLFEADLLTNGSFKDAMAGCDIVYHIASPFLVPQQIKDGMKDCIEPALQGTKNVLQSVNETQTVKRVVLTSSIAAIYGDSADVLEMKDSTLAETYWNVTSTAAENPYSYSKMIAEREAWKMQEAQTRWDMVVINPGLVLGPSLSPESASGSLFMIENMYRGENKMGAPELQYPIADVRDVAEAHVKAGETPNANGRYIIAGDHSLSILDMANLVRPIHKQPSLLPKKNLPKVMLYAVGPFMGLSWKWVCANIGIGYKVNNQKSVRELGLVYRPVESVVRDHYQSWLSTLVSRQQQPHKDMITFSAAGGSLEISEIACQSCRQRKLKCNRAKPKCDTCTRLQHRCEYLERKKPIARKSQSTREKDPRPASVVAGAISDEHENTPTVPATVTGSGDFGLDSSFEFDLDVTVLSTQEASTPLGSFAGQELIELGLQEALPPQELIDELHHIFFTKFYPSMPMIHEYRYYTSLTRAPLARPPICLRYARWASAASLSEKYKSFEDLLYERARRYLDASEMKGEGFVNVYYAQTWCLIAMLEAKNARFSQSWMSVGRAVRLVQMLGLYALDVERGDAKQVLPPAQDWTELEERRRTFWTAFYGDRWASVLTGWPTTINENEAFSPSGLGQISPFSALLLTSKLYEHNREHLNINSLNECVEDIDNGEFWKRHRRLDNALLNTFLYLPDSLRLPHGSGDMNTIFIHMSIHASSIKLHQGAIAAAMKHGISSDIVRHSQVRALTAAEEITNIMRQIDNVDVDLLNSWTGFCLYVAASVLIKDQQSDQIFGQGLRNLNYLLSAMQKLGHRHKITDFFYRQSRRDIIAAGLGTFGEGLI</sequence>
<keyword evidence="3" id="KW-0560">Oxidoreductase</keyword>
<evidence type="ECO:0000256" key="5">
    <source>
        <dbReference type="ARBA" id="ARBA00023163"/>
    </source>
</evidence>
<organism evidence="9 10">
    <name type="scientific">Botrytis galanthina</name>
    <dbReference type="NCBI Taxonomy" id="278940"/>
    <lineage>
        <taxon>Eukaryota</taxon>
        <taxon>Fungi</taxon>
        <taxon>Dikarya</taxon>
        <taxon>Ascomycota</taxon>
        <taxon>Pezizomycotina</taxon>
        <taxon>Leotiomycetes</taxon>
        <taxon>Helotiales</taxon>
        <taxon>Sclerotiniaceae</taxon>
        <taxon>Botrytis</taxon>
    </lineage>
</organism>
<dbReference type="AlphaFoldDB" id="A0A4V4HT16"/>
<evidence type="ECO:0000259" key="8">
    <source>
        <dbReference type="PROSITE" id="PS50048"/>
    </source>
</evidence>
<keyword evidence="6" id="KW-0539">Nucleus</keyword>
<dbReference type="PANTHER" id="PTHR47338:SF10">
    <property type="entry name" value="TRANSCRIPTION FACTOR DOMAIN-CONTAINING PROTEIN-RELATED"/>
    <property type="match status" value="1"/>
</dbReference>
<dbReference type="CDD" id="cd00067">
    <property type="entry name" value="GAL4"/>
    <property type="match status" value="1"/>
</dbReference>
<name>A0A4V4HT16_9HELO</name>
<dbReference type="InterPro" id="IPR036291">
    <property type="entry name" value="NAD(P)-bd_dom_sf"/>
</dbReference>
<accession>A0A4V4HT16</accession>
<keyword evidence="2" id="KW-0479">Metal-binding</keyword>
<dbReference type="Gene3D" id="4.10.240.10">
    <property type="entry name" value="Zn(2)-C6 fungal-type DNA-binding domain"/>
    <property type="match status" value="1"/>
</dbReference>
<evidence type="ECO:0000256" key="7">
    <source>
        <dbReference type="SAM" id="MobiDB-lite"/>
    </source>
</evidence>
<dbReference type="Gene3D" id="3.40.50.720">
    <property type="entry name" value="NAD(P)-binding Rossmann-like Domain"/>
    <property type="match status" value="1"/>
</dbReference>
<dbReference type="GO" id="GO:0016491">
    <property type="term" value="F:oxidoreductase activity"/>
    <property type="evidence" value="ECO:0007669"/>
    <property type="project" value="UniProtKB-KW"/>
</dbReference>
<evidence type="ECO:0000313" key="10">
    <source>
        <dbReference type="Proteomes" id="UP000308671"/>
    </source>
</evidence>
<dbReference type="GO" id="GO:0005634">
    <property type="term" value="C:nucleus"/>
    <property type="evidence" value="ECO:0007669"/>
    <property type="project" value="UniProtKB-SubCell"/>
</dbReference>
<comment type="subcellular location">
    <subcellularLocation>
        <location evidence="1">Nucleus</location>
    </subcellularLocation>
</comment>
<evidence type="ECO:0000256" key="6">
    <source>
        <dbReference type="ARBA" id="ARBA00023242"/>
    </source>
</evidence>
<dbReference type="PROSITE" id="PS00463">
    <property type="entry name" value="ZN2_CY6_FUNGAL_1"/>
    <property type="match status" value="1"/>
</dbReference>
<protein>
    <recommendedName>
        <fullName evidence="8">Zn(2)-C6 fungal-type domain-containing protein</fullName>
    </recommendedName>
</protein>
<dbReference type="GO" id="GO:0008270">
    <property type="term" value="F:zinc ion binding"/>
    <property type="evidence" value="ECO:0007669"/>
    <property type="project" value="InterPro"/>
</dbReference>
<reference evidence="9 10" key="1">
    <citation type="submission" date="2017-12" db="EMBL/GenBank/DDBJ databases">
        <title>Comparative genomics of Botrytis spp.</title>
        <authorList>
            <person name="Valero-Jimenez C.A."/>
            <person name="Tapia P."/>
            <person name="Veloso J."/>
            <person name="Silva-Moreno E."/>
            <person name="Staats M."/>
            <person name="Valdes J.H."/>
            <person name="Van Kan J.A.L."/>
        </authorList>
    </citation>
    <scope>NUCLEOTIDE SEQUENCE [LARGE SCALE GENOMIC DNA]</scope>
    <source>
        <strain evidence="9 10">MUCL435</strain>
    </source>
</reference>
<dbReference type="InterPro" id="IPR050815">
    <property type="entry name" value="TF_fung"/>
</dbReference>
<dbReference type="SUPFAM" id="SSF57701">
    <property type="entry name" value="Zn2/Cys6 DNA-binding domain"/>
    <property type="match status" value="1"/>
</dbReference>
<comment type="caution">
    <text evidence="9">The sequence shown here is derived from an EMBL/GenBank/DDBJ whole genome shotgun (WGS) entry which is preliminary data.</text>
</comment>
<dbReference type="EMBL" id="PQXL01000928">
    <property type="protein sequence ID" value="THV43776.1"/>
    <property type="molecule type" value="Genomic_DNA"/>
</dbReference>
<dbReference type="OrthoDB" id="2735536at2759"/>
<keyword evidence="4" id="KW-0805">Transcription regulation</keyword>
<keyword evidence="10" id="KW-1185">Reference proteome</keyword>
<dbReference type="SUPFAM" id="SSF51735">
    <property type="entry name" value="NAD(P)-binding Rossmann-fold domains"/>
    <property type="match status" value="1"/>
</dbReference>
<dbReference type="GO" id="GO:0006351">
    <property type="term" value="P:DNA-templated transcription"/>
    <property type="evidence" value="ECO:0007669"/>
    <property type="project" value="InterPro"/>
</dbReference>
<dbReference type="SMART" id="SM00066">
    <property type="entry name" value="GAL4"/>
    <property type="match status" value="1"/>
</dbReference>
<dbReference type="InterPro" id="IPR001509">
    <property type="entry name" value="Epimerase_deHydtase"/>
</dbReference>
<keyword evidence="5" id="KW-0804">Transcription</keyword>
<evidence type="ECO:0000256" key="4">
    <source>
        <dbReference type="ARBA" id="ARBA00023015"/>
    </source>
</evidence>
<dbReference type="PROSITE" id="PS50048">
    <property type="entry name" value="ZN2_CY6_FUNGAL_2"/>
    <property type="match status" value="1"/>
</dbReference>
<proteinExistence type="predicted"/>
<dbReference type="Pfam" id="PF00172">
    <property type="entry name" value="Zn_clus"/>
    <property type="match status" value="1"/>
</dbReference>
<dbReference type="InterPro" id="IPR007219">
    <property type="entry name" value="XnlR_reg_dom"/>
</dbReference>
<dbReference type="Pfam" id="PF04082">
    <property type="entry name" value="Fungal_trans"/>
    <property type="match status" value="1"/>
</dbReference>
<dbReference type="PANTHER" id="PTHR47338">
    <property type="entry name" value="ZN(II)2CYS6 TRANSCRIPTION FACTOR (EUROFUNG)-RELATED"/>
    <property type="match status" value="1"/>
</dbReference>
<evidence type="ECO:0000256" key="2">
    <source>
        <dbReference type="ARBA" id="ARBA00022723"/>
    </source>
</evidence>
<dbReference type="SMART" id="SM00906">
    <property type="entry name" value="Fungal_trans"/>
    <property type="match status" value="1"/>
</dbReference>
<feature type="region of interest" description="Disordered" evidence="7">
    <location>
        <begin position="409"/>
        <end position="444"/>
    </location>
</feature>
<dbReference type="GO" id="GO:0000981">
    <property type="term" value="F:DNA-binding transcription factor activity, RNA polymerase II-specific"/>
    <property type="evidence" value="ECO:0007669"/>
    <property type="project" value="InterPro"/>
</dbReference>
<dbReference type="GO" id="GO:0003677">
    <property type="term" value="F:DNA binding"/>
    <property type="evidence" value="ECO:0007669"/>
    <property type="project" value="InterPro"/>
</dbReference>